<gene>
    <name evidence="2" type="ORF">ABVK25_008964</name>
</gene>
<sequence length="134" mass="14441">MAPSKRKLKSNLKVEAEDQSAINSISMEESHDSPPINPTPFSIIDSVQTVNPSLPVYTVPRSNLGQFDTFPRTYHHDQLPLHVPLPRQTFVGMGTGELIASSEMEVVSALSVIGSVDDVHVGHNLGSVPEDGGL</sequence>
<organism evidence="2 3">
    <name type="scientific">Lepraria finkii</name>
    <dbReference type="NCBI Taxonomy" id="1340010"/>
    <lineage>
        <taxon>Eukaryota</taxon>
        <taxon>Fungi</taxon>
        <taxon>Dikarya</taxon>
        <taxon>Ascomycota</taxon>
        <taxon>Pezizomycotina</taxon>
        <taxon>Lecanoromycetes</taxon>
        <taxon>OSLEUM clade</taxon>
        <taxon>Lecanoromycetidae</taxon>
        <taxon>Lecanorales</taxon>
        <taxon>Lecanorineae</taxon>
        <taxon>Stereocaulaceae</taxon>
        <taxon>Lepraria</taxon>
    </lineage>
</organism>
<reference evidence="2 3" key="1">
    <citation type="submission" date="2024-09" db="EMBL/GenBank/DDBJ databases">
        <title>Rethinking Asexuality: The Enigmatic Case of Functional Sexual Genes in Lepraria (Stereocaulaceae).</title>
        <authorList>
            <person name="Doellman M."/>
            <person name="Sun Y."/>
            <person name="Barcenas-Pena A."/>
            <person name="Lumbsch H.T."/>
            <person name="Grewe F."/>
        </authorList>
    </citation>
    <scope>NUCLEOTIDE SEQUENCE [LARGE SCALE GENOMIC DNA]</scope>
    <source>
        <strain evidence="2 3">Grewe 0041</strain>
    </source>
</reference>
<proteinExistence type="predicted"/>
<keyword evidence="3" id="KW-1185">Reference proteome</keyword>
<evidence type="ECO:0000256" key="1">
    <source>
        <dbReference type="SAM" id="MobiDB-lite"/>
    </source>
</evidence>
<protein>
    <submittedName>
        <fullName evidence="2">Uncharacterized protein</fullName>
    </submittedName>
</protein>
<evidence type="ECO:0000313" key="2">
    <source>
        <dbReference type="EMBL" id="KAL2050726.1"/>
    </source>
</evidence>
<feature type="compositionally biased region" description="Basic residues" evidence="1">
    <location>
        <begin position="1"/>
        <end position="10"/>
    </location>
</feature>
<accession>A0ABR4AYJ6</accession>
<name>A0ABR4AYJ6_9LECA</name>
<comment type="caution">
    <text evidence="2">The sequence shown here is derived from an EMBL/GenBank/DDBJ whole genome shotgun (WGS) entry which is preliminary data.</text>
</comment>
<feature type="region of interest" description="Disordered" evidence="1">
    <location>
        <begin position="1"/>
        <end position="20"/>
    </location>
</feature>
<evidence type="ECO:0000313" key="3">
    <source>
        <dbReference type="Proteomes" id="UP001590951"/>
    </source>
</evidence>
<dbReference type="EMBL" id="JBHFEH010000043">
    <property type="protein sequence ID" value="KAL2050726.1"/>
    <property type="molecule type" value="Genomic_DNA"/>
</dbReference>
<dbReference type="Proteomes" id="UP001590951">
    <property type="component" value="Unassembled WGS sequence"/>
</dbReference>